<evidence type="ECO:0000313" key="1">
    <source>
        <dbReference type="Proteomes" id="UP000095286"/>
    </source>
</evidence>
<dbReference type="Proteomes" id="UP000095286">
    <property type="component" value="Unplaced"/>
</dbReference>
<proteinExistence type="predicted"/>
<organism evidence="1 2">
    <name type="scientific">Rhabditophanes sp. KR3021</name>
    <dbReference type="NCBI Taxonomy" id="114890"/>
    <lineage>
        <taxon>Eukaryota</taxon>
        <taxon>Metazoa</taxon>
        <taxon>Ecdysozoa</taxon>
        <taxon>Nematoda</taxon>
        <taxon>Chromadorea</taxon>
        <taxon>Rhabditida</taxon>
        <taxon>Tylenchina</taxon>
        <taxon>Panagrolaimomorpha</taxon>
        <taxon>Strongyloidoidea</taxon>
        <taxon>Alloionematidae</taxon>
        <taxon>Rhabditophanes</taxon>
    </lineage>
</organism>
<reference evidence="2" key="1">
    <citation type="submission" date="2016-11" db="UniProtKB">
        <authorList>
            <consortium name="WormBaseParasite"/>
        </authorList>
    </citation>
    <scope>IDENTIFICATION</scope>
    <source>
        <strain evidence="2">KR3021</strain>
    </source>
</reference>
<protein>
    <submittedName>
        <fullName evidence="2">Neur_chan_LBD domain-containing protein</fullName>
    </submittedName>
</protein>
<dbReference type="WBParaSite" id="RSKR_0000568500.1">
    <property type="protein sequence ID" value="RSKR_0000568500.1"/>
    <property type="gene ID" value="RSKR_0000568500"/>
</dbReference>
<accession>A0AC35TXZ4</accession>
<evidence type="ECO:0000313" key="2">
    <source>
        <dbReference type="WBParaSite" id="RSKR_0000568500.1"/>
    </source>
</evidence>
<sequence>MILSSNKAGLKLAQRETRDFLQFLRNIKYDHRQCPYDDKEPVIVEVSVIVSNIRAVSEVTMDYALELFYREAWVDKRLGYDKSLFKNKSEIALHESYTNFIWHPDSFMPNAIASKNPQKQSISHRSLLRLSDNGQILYSRRISIVAECPMDLTLFPFDKQICKLGIESYGYTADKVLYKWSSGLRKALILSRIRLPDFEITEAYVTSQLETYATGDYSRLYICFVFSRSSGFCFLQLIIPSTAVVITSWVSLWMESETDFQDMISLILAITFLIFSYNEMMPRVSYILGINIYLGVCFCIVFLSLIKLSFIKFLKQKLKYSRTTPFTMMPYIANVAHNTADEKSSNCEVIGNDKSSYKTIAVPMEFPSCGKVDLFTIKYQNKFIGKFIPRLRYDEKWIMHFQCVSQLFFFATFILFCAFYFLIYPKLHYTEIDPACVKENAEWHATIL</sequence>
<name>A0AC35TXZ4_9BILA</name>